<evidence type="ECO:0008006" key="3">
    <source>
        <dbReference type="Google" id="ProtNLM"/>
    </source>
</evidence>
<organism evidence="1 2">
    <name type="scientific">Streptomyces blastmyceticus</name>
    <dbReference type="NCBI Taxonomy" id="68180"/>
    <lineage>
        <taxon>Bacteria</taxon>
        <taxon>Bacillati</taxon>
        <taxon>Actinomycetota</taxon>
        <taxon>Actinomycetes</taxon>
        <taxon>Kitasatosporales</taxon>
        <taxon>Streptomycetaceae</taxon>
        <taxon>Streptomyces</taxon>
    </lineage>
</organism>
<accession>A0ABP3GHU5</accession>
<dbReference type="Pfam" id="PF02450">
    <property type="entry name" value="LCAT"/>
    <property type="match status" value="1"/>
</dbReference>
<dbReference type="InterPro" id="IPR029058">
    <property type="entry name" value="AB_hydrolase_fold"/>
</dbReference>
<proteinExistence type="predicted"/>
<dbReference type="Gene3D" id="3.40.50.1820">
    <property type="entry name" value="alpha/beta hydrolase"/>
    <property type="match status" value="1"/>
</dbReference>
<dbReference type="InterPro" id="IPR003386">
    <property type="entry name" value="LACT/PDAT_acylTrfase"/>
</dbReference>
<dbReference type="SUPFAM" id="SSF53474">
    <property type="entry name" value="alpha/beta-Hydrolases"/>
    <property type="match status" value="1"/>
</dbReference>
<evidence type="ECO:0000313" key="1">
    <source>
        <dbReference type="EMBL" id="GAA0345824.1"/>
    </source>
</evidence>
<dbReference type="Proteomes" id="UP001500063">
    <property type="component" value="Unassembled WGS sequence"/>
</dbReference>
<dbReference type="EMBL" id="BAAABW010000013">
    <property type="protein sequence ID" value="GAA0345824.1"/>
    <property type="molecule type" value="Genomic_DNA"/>
</dbReference>
<comment type="caution">
    <text evidence="1">The sequence shown here is derived from an EMBL/GenBank/DDBJ whole genome shotgun (WGS) entry which is preliminary data.</text>
</comment>
<keyword evidence="2" id="KW-1185">Reference proteome</keyword>
<evidence type="ECO:0000313" key="2">
    <source>
        <dbReference type="Proteomes" id="UP001500063"/>
    </source>
</evidence>
<name>A0ABP3GHU5_9ACTN</name>
<dbReference type="PANTHER" id="PTHR37946:SF1">
    <property type="entry name" value="SLL1969 PROTEIN"/>
    <property type="match status" value="1"/>
</dbReference>
<gene>
    <name evidence="1" type="ORF">GCM10010319_22730</name>
</gene>
<reference evidence="2" key="1">
    <citation type="journal article" date="2019" name="Int. J. Syst. Evol. Microbiol.">
        <title>The Global Catalogue of Microorganisms (GCM) 10K type strain sequencing project: providing services to taxonomists for standard genome sequencing and annotation.</title>
        <authorList>
            <consortium name="The Broad Institute Genomics Platform"/>
            <consortium name="The Broad Institute Genome Sequencing Center for Infectious Disease"/>
            <person name="Wu L."/>
            <person name="Ma J."/>
        </authorList>
    </citation>
    <scope>NUCLEOTIDE SEQUENCE [LARGE SCALE GENOMIC DNA]</scope>
    <source>
        <strain evidence="2">JCM 4565</strain>
    </source>
</reference>
<protein>
    <recommendedName>
        <fullName evidence="3">Triacylglycerol lipase</fullName>
    </recommendedName>
</protein>
<sequence>MSSTHSGKFQPVGRHVRHHLISFVAAGAVTAILLQVQPPPAHAAVRQDGGRRPVIFVHGWSGKPATFDDMKKYFRSAGYVEDELLAWGYDSIKKGNEEIAGELKKVVEEKAKNSPDGKVDLVAHSMGGLSTLWYLRKMGGSSLVAHWAGIAAPIHGTALAVQGAEMAEGSAFVKKLNEGEEDPVKSTPGPTRYATFRSNVGEGRTNELPGYYCDGIVGGVPSNLPVRAGTTSAVKGATNVVTPCLGHNEIHRDPWVANKVMDFLASPYEGVTPRRGNTYCGDGYDYEGRDGLVESRVQHCLETDGNGKVRATTRVRNCAYKWGGVWYTSKSNYKCLPEQSHVVKYKGAVVSTGSVADNVVERAGEFYGEWVKLPGSGKYSVSVKYSQNGPYWGAGPARSGEFSLDIPASELAASRTP</sequence>
<dbReference type="PANTHER" id="PTHR37946">
    <property type="entry name" value="SLL1969 PROTEIN"/>
    <property type="match status" value="1"/>
</dbReference>